<reference evidence="3 4" key="1">
    <citation type="submission" date="2019-03" db="EMBL/GenBank/DDBJ databases">
        <title>Genomic Encyclopedia of Type Strains, Phase IV (KMG-IV): sequencing the most valuable type-strain genomes for metagenomic binning, comparative biology and taxonomic classification.</title>
        <authorList>
            <person name="Goeker M."/>
        </authorList>
    </citation>
    <scope>NUCLEOTIDE SEQUENCE [LARGE SCALE GENOMIC DNA]</scope>
    <source>
        <strain evidence="3 4">DSM 102852</strain>
    </source>
</reference>
<dbReference type="InterPro" id="IPR029464">
    <property type="entry name" value="HSDR_N"/>
</dbReference>
<dbReference type="RefSeq" id="WP_133619455.1">
    <property type="nucleotide sequence ID" value="NZ_SNZE01000006.1"/>
</dbReference>
<dbReference type="InterPro" id="IPR017035">
    <property type="entry name" value="UCP035009_HsdR_All3000-type"/>
</dbReference>
<gene>
    <name evidence="3" type="ORF">DFR44_10680</name>
</gene>
<organism evidence="3 4">
    <name type="scientific">Hydromonas duriensis</name>
    <dbReference type="NCBI Taxonomy" id="1527608"/>
    <lineage>
        <taxon>Bacteria</taxon>
        <taxon>Pseudomonadati</taxon>
        <taxon>Pseudomonadota</taxon>
        <taxon>Betaproteobacteria</taxon>
        <taxon>Burkholderiales</taxon>
        <taxon>Burkholderiaceae</taxon>
        <taxon>Hydromonas</taxon>
    </lineage>
</organism>
<accession>A0A4R6Y9A4</accession>
<name>A0A4R6Y9A4_9BURK</name>
<evidence type="ECO:0000313" key="4">
    <source>
        <dbReference type="Proteomes" id="UP000294480"/>
    </source>
</evidence>
<dbReference type="AlphaFoldDB" id="A0A4R6Y9A4"/>
<dbReference type="PIRSF" id="PIRSF035009">
    <property type="entry name" value="UCP035009_HSDR_N"/>
    <property type="match status" value="1"/>
</dbReference>
<sequence length="361" mass="41671">MDLIDKLKEISSRVEKQKAFIQTEEASKTAFVLPFLQSLGYEIFNPTEVIPEFTADTANKNGEKVDYAIALDEKIIILIECKQVGAILQEKHAGQLYRYFSVLPETKFAILTDGIKYLFYSDLEKEHVMDEAPFFEFDLTNFNESQVDELKKFSKSAFNLDEIISNASNLKYLRALKAEISKEFEQPSEELVRLLTKRVYSGTFTEKVRDQFSRLVKLTLKNHIKESINSRLETAYQLDSDRSSGIDLEKQSANLDLEENNNEIVTTEDELEAYRIIKSIASEATQASRVYLRDSKSYCAIILDDNNRKTICRLHFGKTKRSITVFTPDKEERFELDTLDAIYSHKDMLLSSIKQYDEKIS</sequence>
<feature type="domain" description="Type I restriction enzyme R protein N-terminal" evidence="2">
    <location>
        <begin position="48"/>
        <end position="125"/>
    </location>
</feature>
<evidence type="ECO:0000313" key="3">
    <source>
        <dbReference type="EMBL" id="TDR32017.1"/>
    </source>
</evidence>
<comment type="caution">
    <text evidence="3">The sequence shown here is derived from an EMBL/GenBank/DDBJ whole genome shotgun (WGS) entry which is preliminary data.</text>
</comment>
<dbReference type="EMBL" id="SNZE01000006">
    <property type="protein sequence ID" value="TDR32017.1"/>
    <property type="molecule type" value="Genomic_DNA"/>
</dbReference>
<dbReference type="Proteomes" id="UP000294480">
    <property type="component" value="Unassembled WGS sequence"/>
</dbReference>
<dbReference type="Pfam" id="PF13588">
    <property type="entry name" value="HSDR_N_2"/>
    <property type="match status" value="1"/>
</dbReference>
<evidence type="ECO:0000259" key="2">
    <source>
        <dbReference type="Pfam" id="PF13588"/>
    </source>
</evidence>
<feature type="coiled-coil region" evidence="1">
    <location>
        <begin position="248"/>
        <end position="277"/>
    </location>
</feature>
<protein>
    <recommendedName>
        <fullName evidence="2">Type I restriction enzyme R protein N-terminal domain-containing protein</fullName>
    </recommendedName>
</protein>
<evidence type="ECO:0000256" key="1">
    <source>
        <dbReference type="SAM" id="Coils"/>
    </source>
</evidence>
<proteinExistence type="predicted"/>
<dbReference type="OrthoDB" id="9148007at2"/>
<keyword evidence="4" id="KW-1185">Reference proteome</keyword>
<keyword evidence="1" id="KW-0175">Coiled coil</keyword>